<feature type="non-terminal residue" evidence="1">
    <location>
        <position position="48"/>
    </location>
</feature>
<dbReference type="AlphaFoldDB" id="X1UTY8"/>
<organism evidence="1">
    <name type="scientific">marine sediment metagenome</name>
    <dbReference type="NCBI Taxonomy" id="412755"/>
    <lineage>
        <taxon>unclassified sequences</taxon>
        <taxon>metagenomes</taxon>
        <taxon>ecological metagenomes</taxon>
    </lineage>
</organism>
<gene>
    <name evidence="1" type="ORF">S12H4_47007</name>
</gene>
<sequence length="48" mass="5251">MADTKNIFISHVHEDDALLPDLKQLIAQAGMDVRDGSITSDKPNDAEN</sequence>
<evidence type="ECO:0008006" key="2">
    <source>
        <dbReference type="Google" id="ProtNLM"/>
    </source>
</evidence>
<dbReference type="EMBL" id="BARW01029217">
    <property type="protein sequence ID" value="GAJ07067.1"/>
    <property type="molecule type" value="Genomic_DNA"/>
</dbReference>
<protein>
    <recommendedName>
        <fullName evidence="2">TIR domain-containing protein</fullName>
    </recommendedName>
</protein>
<accession>X1UTY8</accession>
<reference evidence="1" key="1">
    <citation type="journal article" date="2014" name="Front. Microbiol.">
        <title>High frequency of phylogenetically diverse reductive dehalogenase-homologous genes in deep subseafloor sedimentary metagenomes.</title>
        <authorList>
            <person name="Kawai M."/>
            <person name="Futagami T."/>
            <person name="Toyoda A."/>
            <person name="Takaki Y."/>
            <person name="Nishi S."/>
            <person name="Hori S."/>
            <person name="Arai W."/>
            <person name="Tsubouchi T."/>
            <person name="Morono Y."/>
            <person name="Uchiyama I."/>
            <person name="Ito T."/>
            <person name="Fujiyama A."/>
            <person name="Inagaki F."/>
            <person name="Takami H."/>
        </authorList>
    </citation>
    <scope>NUCLEOTIDE SEQUENCE</scope>
    <source>
        <strain evidence="1">Expedition CK06-06</strain>
    </source>
</reference>
<name>X1UTY8_9ZZZZ</name>
<evidence type="ECO:0000313" key="1">
    <source>
        <dbReference type="EMBL" id="GAJ07067.1"/>
    </source>
</evidence>
<comment type="caution">
    <text evidence="1">The sequence shown here is derived from an EMBL/GenBank/DDBJ whole genome shotgun (WGS) entry which is preliminary data.</text>
</comment>
<proteinExistence type="predicted"/>